<accession>A0A0C9TS48</accession>
<reference evidence="2" key="2">
    <citation type="submission" date="2015-01" db="EMBL/GenBank/DDBJ databases">
        <title>Evolutionary Origins and Diversification of the Mycorrhizal Mutualists.</title>
        <authorList>
            <consortium name="DOE Joint Genome Institute"/>
            <consortium name="Mycorrhizal Genomics Consortium"/>
            <person name="Kohler A."/>
            <person name="Kuo A."/>
            <person name="Nagy L.G."/>
            <person name="Floudas D."/>
            <person name="Copeland A."/>
            <person name="Barry K.W."/>
            <person name="Cichocki N."/>
            <person name="Veneault-Fourrey C."/>
            <person name="LaButti K."/>
            <person name="Lindquist E.A."/>
            <person name="Lipzen A."/>
            <person name="Lundell T."/>
            <person name="Morin E."/>
            <person name="Murat C."/>
            <person name="Riley R."/>
            <person name="Ohm R."/>
            <person name="Sun H."/>
            <person name="Tunlid A."/>
            <person name="Henrissat B."/>
            <person name="Grigoriev I.V."/>
            <person name="Hibbett D.S."/>
            <person name="Martin F."/>
        </authorList>
    </citation>
    <scope>NUCLEOTIDE SEQUENCE [LARGE SCALE GENOMIC DNA]</scope>
    <source>
        <strain evidence="2">ATCC 200175</strain>
    </source>
</reference>
<dbReference type="Proteomes" id="UP000053647">
    <property type="component" value="Unassembled WGS sequence"/>
</dbReference>
<dbReference type="HOGENOM" id="CLU_1533063_0_0_1"/>
<protein>
    <submittedName>
        <fullName evidence="1">Uncharacterized protein</fullName>
    </submittedName>
</protein>
<sequence>MSIFEPKVTVAILRNSSIIPPNERTKFEAKWASSVKARVTAWKNLPSQKKSPRPICQLEWEAEVVEYVTLLSKKVRPCKKGDAPSKLSLNVPILGPHFVPPSYMHVNKRPGVVNITPEIQYLKPINILHPFYYPELACCPQCQSRTKVTWEGWTATGARDVHGVTCEEVALGLQL</sequence>
<organism evidence="1 2">
    <name type="scientific">Paxillus involutus ATCC 200175</name>
    <dbReference type="NCBI Taxonomy" id="664439"/>
    <lineage>
        <taxon>Eukaryota</taxon>
        <taxon>Fungi</taxon>
        <taxon>Dikarya</taxon>
        <taxon>Basidiomycota</taxon>
        <taxon>Agaricomycotina</taxon>
        <taxon>Agaricomycetes</taxon>
        <taxon>Agaricomycetidae</taxon>
        <taxon>Boletales</taxon>
        <taxon>Paxilineae</taxon>
        <taxon>Paxillaceae</taxon>
        <taxon>Paxillus</taxon>
    </lineage>
</organism>
<dbReference type="EMBL" id="KN819355">
    <property type="protein sequence ID" value="KIJ13163.1"/>
    <property type="molecule type" value="Genomic_DNA"/>
</dbReference>
<dbReference type="AlphaFoldDB" id="A0A0C9TS48"/>
<reference evidence="1 2" key="1">
    <citation type="submission" date="2014-06" db="EMBL/GenBank/DDBJ databases">
        <authorList>
            <consortium name="DOE Joint Genome Institute"/>
            <person name="Kuo A."/>
            <person name="Kohler A."/>
            <person name="Nagy L.G."/>
            <person name="Floudas D."/>
            <person name="Copeland A."/>
            <person name="Barry K.W."/>
            <person name="Cichocki N."/>
            <person name="Veneault-Fourrey C."/>
            <person name="LaButti K."/>
            <person name="Lindquist E.A."/>
            <person name="Lipzen A."/>
            <person name="Lundell T."/>
            <person name="Morin E."/>
            <person name="Murat C."/>
            <person name="Sun H."/>
            <person name="Tunlid A."/>
            <person name="Henrissat B."/>
            <person name="Grigoriev I.V."/>
            <person name="Hibbett D.S."/>
            <person name="Martin F."/>
            <person name="Nordberg H.P."/>
            <person name="Cantor M.N."/>
            <person name="Hua S.X."/>
        </authorList>
    </citation>
    <scope>NUCLEOTIDE SEQUENCE [LARGE SCALE GENOMIC DNA]</scope>
    <source>
        <strain evidence="1 2">ATCC 200175</strain>
    </source>
</reference>
<dbReference type="OrthoDB" id="2797511at2759"/>
<keyword evidence="2" id="KW-1185">Reference proteome</keyword>
<name>A0A0C9TS48_PAXIN</name>
<evidence type="ECO:0000313" key="1">
    <source>
        <dbReference type="EMBL" id="KIJ13163.1"/>
    </source>
</evidence>
<proteinExistence type="predicted"/>
<evidence type="ECO:0000313" key="2">
    <source>
        <dbReference type="Proteomes" id="UP000053647"/>
    </source>
</evidence>
<gene>
    <name evidence="1" type="ORF">PAXINDRAFT_14062</name>
</gene>